<evidence type="ECO:0000256" key="1">
    <source>
        <dbReference type="ARBA" id="ARBA00022617"/>
    </source>
</evidence>
<feature type="region of interest" description="Disordered" evidence="5">
    <location>
        <begin position="149"/>
        <end position="168"/>
    </location>
</feature>
<keyword evidence="9" id="KW-1185">Reference proteome</keyword>
<dbReference type="EMBL" id="CP027667">
    <property type="protein sequence ID" value="AVO49538.1"/>
    <property type="molecule type" value="Genomic_DNA"/>
</dbReference>
<sequence>MKTSRIARRSSRLLPGLCALALPLAGWCASSSPKAEQIERGRYLVRVGGCNDCHTPGYGASGGKVPERQWLTGDTLGYSGPWGTTYAANLRRQAAEMTQRQWLAMAQHQPMRPPMPWTSLQAMAPRDLAAVYQYLRWLGPQGDAAPRYLPPGTPPSGPAVVFPAPAGS</sequence>
<evidence type="ECO:0000256" key="4">
    <source>
        <dbReference type="PROSITE-ProRule" id="PRU00433"/>
    </source>
</evidence>
<protein>
    <submittedName>
        <fullName evidence="8">Cytochrome C</fullName>
    </submittedName>
</protein>
<keyword evidence="1 4" id="KW-0349">Heme</keyword>
<dbReference type="PROSITE" id="PS51007">
    <property type="entry name" value="CYTC"/>
    <property type="match status" value="1"/>
</dbReference>
<dbReference type="KEGG" id="mela:C6568_09855"/>
<dbReference type="AlphaFoldDB" id="A0A2R3QCN8"/>
<evidence type="ECO:0000259" key="7">
    <source>
        <dbReference type="PROSITE" id="PS51007"/>
    </source>
</evidence>
<evidence type="ECO:0000256" key="2">
    <source>
        <dbReference type="ARBA" id="ARBA00022723"/>
    </source>
</evidence>
<keyword evidence="2 4" id="KW-0479">Metal-binding</keyword>
<keyword evidence="3 4" id="KW-0408">Iron</keyword>
<dbReference type="RefSeq" id="WP_106683970.1">
    <property type="nucleotide sequence ID" value="NZ_CP027667.1"/>
</dbReference>
<evidence type="ECO:0000256" key="6">
    <source>
        <dbReference type="SAM" id="SignalP"/>
    </source>
</evidence>
<evidence type="ECO:0000313" key="8">
    <source>
        <dbReference type="EMBL" id="AVO49538.1"/>
    </source>
</evidence>
<evidence type="ECO:0000313" key="9">
    <source>
        <dbReference type="Proteomes" id="UP000237925"/>
    </source>
</evidence>
<reference evidence="8 9" key="1">
    <citation type="submission" date="2018-03" db="EMBL/GenBank/DDBJ databases">
        <title>Genome sequencing of Melaminivora sp.</title>
        <authorList>
            <person name="Kim S.-J."/>
            <person name="Heo J."/>
            <person name="Ahn J.-H."/>
            <person name="Kwon S.-W."/>
        </authorList>
    </citation>
    <scope>NUCLEOTIDE SEQUENCE [LARGE SCALE GENOMIC DNA]</scope>
    <source>
        <strain evidence="8 9">SC2-9</strain>
    </source>
</reference>
<organism evidence="8 9">
    <name type="scientific">Melaminivora suipulveris</name>
    <dbReference type="NCBI Taxonomy" id="2109913"/>
    <lineage>
        <taxon>Bacteria</taxon>
        <taxon>Pseudomonadati</taxon>
        <taxon>Pseudomonadota</taxon>
        <taxon>Betaproteobacteria</taxon>
        <taxon>Burkholderiales</taxon>
        <taxon>Comamonadaceae</taxon>
        <taxon>Melaminivora</taxon>
    </lineage>
</organism>
<gene>
    <name evidence="8" type="ORF">C6568_09855</name>
</gene>
<dbReference type="SUPFAM" id="SSF46626">
    <property type="entry name" value="Cytochrome c"/>
    <property type="match status" value="1"/>
</dbReference>
<dbReference type="GO" id="GO:0009055">
    <property type="term" value="F:electron transfer activity"/>
    <property type="evidence" value="ECO:0007669"/>
    <property type="project" value="InterPro"/>
</dbReference>
<keyword evidence="6" id="KW-0732">Signal</keyword>
<evidence type="ECO:0000256" key="5">
    <source>
        <dbReference type="SAM" id="MobiDB-lite"/>
    </source>
</evidence>
<dbReference type="Gene3D" id="1.10.760.10">
    <property type="entry name" value="Cytochrome c-like domain"/>
    <property type="match status" value="1"/>
</dbReference>
<dbReference type="OrthoDB" id="9811281at2"/>
<evidence type="ECO:0000256" key="3">
    <source>
        <dbReference type="ARBA" id="ARBA00023004"/>
    </source>
</evidence>
<feature type="chain" id="PRO_5015313541" evidence="6">
    <location>
        <begin position="36"/>
        <end position="168"/>
    </location>
</feature>
<dbReference type="InterPro" id="IPR009056">
    <property type="entry name" value="Cyt_c-like_dom"/>
</dbReference>
<dbReference type="GO" id="GO:0046872">
    <property type="term" value="F:metal ion binding"/>
    <property type="evidence" value="ECO:0007669"/>
    <property type="project" value="UniProtKB-KW"/>
</dbReference>
<proteinExistence type="predicted"/>
<dbReference type="Proteomes" id="UP000237925">
    <property type="component" value="Chromosome"/>
</dbReference>
<name>A0A2R3QCN8_9BURK</name>
<accession>A0A2R3QCN8</accession>
<feature type="domain" description="Cytochrome c" evidence="7">
    <location>
        <begin position="36"/>
        <end position="139"/>
    </location>
</feature>
<dbReference type="Pfam" id="PF00034">
    <property type="entry name" value="Cytochrom_C"/>
    <property type="match status" value="1"/>
</dbReference>
<dbReference type="GO" id="GO:0020037">
    <property type="term" value="F:heme binding"/>
    <property type="evidence" value="ECO:0007669"/>
    <property type="project" value="InterPro"/>
</dbReference>
<dbReference type="InterPro" id="IPR036909">
    <property type="entry name" value="Cyt_c-like_dom_sf"/>
</dbReference>
<feature type="signal peptide" evidence="6">
    <location>
        <begin position="1"/>
        <end position="35"/>
    </location>
</feature>